<evidence type="ECO:0000256" key="10">
    <source>
        <dbReference type="ARBA" id="ARBA00022833"/>
    </source>
</evidence>
<evidence type="ECO:0000313" key="18">
    <source>
        <dbReference type="Proteomes" id="UP001596022"/>
    </source>
</evidence>
<keyword evidence="18" id="KW-1185">Reference proteome</keyword>
<evidence type="ECO:0000256" key="4">
    <source>
        <dbReference type="ARBA" id="ARBA00010951"/>
    </source>
</evidence>
<dbReference type="EMBL" id="JBHSFW010000007">
    <property type="protein sequence ID" value="MFC4619284.1"/>
    <property type="molecule type" value="Genomic_DNA"/>
</dbReference>
<gene>
    <name evidence="17" type="primary">galT</name>
    <name evidence="17" type="ORF">ACFO4N_11220</name>
</gene>
<keyword evidence="11 14" id="KW-0299">Galactose metabolism</keyword>
<dbReference type="InterPro" id="IPR019779">
    <property type="entry name" value="GalP_UDPtransf1_His-AS"/>
</dbReference>
<evidence type="ECO:0000256" key="11">
    <source>
        <dbReference type="ARBA" id="ARBA00023144"/>
    </source>
</evidence>
<reference evidence="18" key="1">
    <citation type="journal article" date="2019" name="Int. J. Syst. Evol. Microbiol.">
        <title>The Global Catalogue of Microorganisms (GCM) 10K type strain sequencing project: providing services to taxonomists for standard genome sequencing and annotation.</title>
        <authorList>
            <consortium name="The Broad Institute Genomics Platform"/>
            <consortium name="The Broad Institute Genome Sequencing Center for Infectious Disease"/>
            <person name="Wu L."/>
            <person name="Ma J."/>
        </authorList>
    </citation>
    <scope>NUCLEOTIDE SEQUENCE [LARGE SCALE GENOMIC DNA]</scope>
    <source>
        <strain evidence="18">CGMCC 1.16306</strain>
    </source>
</reference>
<dbReference type="Gene3D" id="3.30.428.10">
    <property type="entry name" value="HIT-like"/>
    <property type="match status" value="2"/>
</dbReference>
<comment type="cofactor">
    <cofactor evidence="2">
        <name>Zn(2+)</name>
        <dbReference type="ChEBI" id="CHEBI:29105"/>
    </cofactor>
</comment>
<dbReference type="NCBIfam" id="TIGR00209">
    <property type="entry name" value="galT_1"/>
    <property type="match status" value="1"/>
</dbReference>
<dbReference type="PROSITE" id="PS00117">
    <property type="entry name" value="GAL_P_UDP_TRANSF_I"/>
    <property type="match status" value="1"/>
</dbReference>
<keyword evidence="9 14" id="KW-0479">Metal-binding</keyword>
<keyword evidence="7 14" id="KW-0808">Transferase</keyword>
<protein>
    <recommendedName>
        <fullName evidence="6 13">Galactose-1-phosphate uridylyltransferase</fullName>
        <ecNumber evidence="5 13">2.7.7.12</ecNumber>
    </recommendedName>
</protein>
<evidence type="ECO:0000256" key="14">
    <source>
        <dbReference type="RuleBase" id="RU000506"/>
    </source>
</evidence>
<keyword evidence="12 14" id="KW-0119">Carbohydrate metabolism</keyword>
<evidence type="ECO:0000256" key="5">
    <source>
        <dbReference type="ARBA" id="ARBA00012384"/>
    </source>
</evidence>
<comment type="caution">
    <text evidence="17">The sequence shown here is derived from an EMBL/GenBank/DDBJ whole genome shotgun (WGS) entry which is preliminary data.</text>
</comment>
<evidence type="ECO:0000256" key="13">
    <source>
        <dbReference type="NCBIfam" id="TIGR00209"/>
    </source>
</evidence>
<dbReference type="InterPro" id="IPR005849">
    <property type="entry name" value="GalP_Utransf_N"/>
</dbReference>
<evidence type="ECO:0000256" key="2">
    <source>
        <dbReference type="ARBA" id="ARBA00001947"/>
    </source>
</evidence>
<keyword evidence="10" id="KW-0862">Zinc</keyword>
<dbReference type="InterPro" id="IPR001937">
    <property type="entry name" value="GalP_UDPtransf1"/>
</dbReference>
<dbReference type="EC" id="2.7.7.12" evidence="5 13"/>
<comment type="pathway">
    <text evidence="3 14">Carbohydrate metabolism; galactose metabolism.</text>
</comment>
<comment type="similarity">
    <text evidence="4 14">Belongs to the galactose-1-phosphate uridylyltransferase type 1 family.</text>
</comment>
<proteinExistence type="inferred from homology"/>
<keyword evidence="8 14" id="KW-0548">Nucleotidyltransferase</keyword>
<evidence type="ECO:0000259" key="15">
    <source>
        <dbReference type="Pfam" id="PF01087"/>
    </source>
</evidence>
<accession>A0ABV9GNY6</accession>
<dbReference type="SUPFAM" id="SSF54197">
    <property type="entry name" value="HIT-like"/>
    <property type="match status" value="2"/>
</dbReference>
<dbReference type="InterPro" id="IPR005850">
    <property type="entry name" value="GalP_Utransf_C"/>
</dbReference>
<evidence type="ECO:0000256" key="7">
    <source>
        <dbReference type="ARBA" id="ARBA00022679"/>
    </source>
</evidence>
<organism evidence="17 18">
    <name type="scientific">Camelliibacillus cellulosilyticus</name>
    <dbReference type="NCBI Taxonomy" id="2174486"/>
    <lineage>
        <taxon>Bacteria</taxon>
        <taxon>Bacillati</taxon>
        <taxon>Bacillota</taxon>
        <taxon>Bacilli</taxon>
        <taxon>Bacillales</taxon>
        <taxon>Sporolactobacillaceae</taxon>
        <taxon>Camelliibacillus</taxon>
    </lineage>
</organism>
<name>A0ABV9GNY6_9BACL</name>
<dbReference type="PANTHER" id="PTHR11943:SF1">
    <property type="entry name" value="GALACTOSE-1-PHOSPHATE URIDYLYLTRANSFERASE"/>
    <property type="match status" value="1"/>
</dbReference>
<sequence>MAELRYNPLLQDWTMVAASRQNRPHLPKDNCPFCPGSGKVPDDYEVYLYHNDFPVLSPNPPEPDDVAGSLYKTRKAIGRCEVVLYSPDHYATLPDLSREHMRKIVDLWCDTYQELDKNPDHQYVMIFENRGEEVGVTMPHPHGQIYAYPFIPLKVQTELDACHTYFQENSRNLFDDIIEEEKRFGGRVIYENNGFIAFIPFFTDYPYGVFIVAKERQTALTDFNHLEKEDLGDIIQSVVGGMDLIYHRLFPYMMVMHGRPSNDAQVNDYYRFHIEFYPPLRAADKLKYNASSETGGWAAANPMKVEETAKVLKEKIHQFRKERKNGEGS</sequence>
<dbReference type="GO" id="GO:0008108">
    <property type="term" value="F:UDP-glucose:hexose-1-phosphate uridylyltransferase activity"/>
    <property type="evidence" value="ECO:0007669"/>
    <property type="project" value="UniProtKB-EC"/>
</dbReference>
<dbReference type="PANTHER" id="PTHR11943">
    <property type="entry name" value="GALACTOSE-1-PHOSPHATE URIDYLYLTRANSFERASE"/>
    <property type="match status" value="1"/>
</dbReference>
<evidence type="ECO:0000259" key="16">
    <source>
        <dbReference type="Pfam" id="PF02744"/>
    </source>
</evidence>
<dbReference type="InterPro" id="IPR036265">
    <property type="entry name" value="HIT-like_sf"/>
</dbReference>
<evidence type="ECO:0000313" key="17">
    <source>
        <dbReference type="EMBL" id="MFC4619284.1"/>
    </source>
</evidence>
<dbReference type="Proteomes" id="UP001596022">
    <property type="component" value="Unassembled WGS sequence"/>
</dbReference>
<dbReference type="Pfam" id="PF02744">
    <property type="entry name" value="GalP_UDP_tr_C"/>
    <property type="match status" value="1"/>
</dbReference>
<evidence type="ECO:0000256" key="1">
    <source>
        <dbReference type="ARBA" id="ARBA00001107"/>
    </source>
</evidence>
<evidence type="ECO:0000256" key="8">
    <source>
        <dbReference type="ARBA" id="ARBA00022695"/>
    </source>
</evidence>
<evidence type="ECO:0000256" key="9">
    <source>
        <dbReference type="ARBA" id="ARBA00022723"/>
    </source>
</evidence>
<feature type="domain" description="Galactose-1-phosphate uridyl transferase N-terminal" evidence="15">
    <location>
        <begin position="4"/>
        <end position="152"/>
    </location>
</feature>
<comment type="catalytic activity">
    <reaction evidence="1 14">
        <text>alpha-D-galactose 1-phosphate + UDP-alpha-D-glucose = alpha-D-glucose 1-phosphate + UDP-alpha-D-galactose</text>
        <dbReference type="Rhea" id="RHEA:13989"/>
        <dbReference type="ChEBI" id="CHEBI:58336"/>
        <dbReference type="ChEBI" id="CHEBI:58601"/>
        <dbReference type="ChEBI" id="CHEBI:58885"/>
        <dbReference type="ChEBI" id="CHEBI:66914"/>
        <dbReference type="EC" id="2.7.7.12"/>
    </reaction>
</comment>
<dbReference type="PIRSF" id="PIRSF000808">
    <property type="entry name" value="GalT"/>
    <property type="match status" value="1"/>
</dbReference>
<evidence type="ECO:0000256" key="6">
    <source>
        <dbReference type="ARBA" id="ARBA00016340"/>
    </source>
</evidence>
<dbReference type="Pfam" id="PF01087">
    <property type="entry name" value="GalP_UDP_transf"/>
    <property type="match status" value="1"/>
</dbReference>
<dbReference type="RefSeq" id="WP_376846383.1">
    <property type="nucleotide sequence ID" value="NZ_JBHSFW010000007.1"/>
</dbReference>
<feature type="domain" description="Galactose-1-phosphate uridyl transferase C-terminal" evidence="16">
    <location>
        <begin position="159"/>
        <end position="280"/>
    </location>
</feature>
<evidence type="ECO:0000256" key="12">
    <source>
        <dbReference type="ARBA" id="ARBA00023277"/>
    </source>
</evidence>
<evidence type="ECO:0000256" key="3">
    <source>
        <dbReference type="ARBA" id="ARBA00004947"/>
    </source>
</evidence>